<proteinExistence type="predicted"/>
<evidence type="ECO:0000313" key="1">
    <source>
        <dbReference type="EMBL" id="GEL47035.1"/>
    </source>
</evidence>
<evidence type="ECO:0000313" key="2">
    <source>
        <dbReference type="Proteomes" id="UP000321723"/>
    </source>
</evidence>
<dbReference type="EMBL" id="BJVQ01000028">
    <property type="protein sequence ID" value="GEL47035.1"/>
    <property type="molecule type" value="Genomic_DNA"/>
</dbReference>
<dbReference type="Proteomes" id="UP000321723">
    <property type="component" value="Unassembled WGS sequence"/>
</dbReference>
<organism evidence="1 2">
    <name type="scientific">Cellulomonas hominis</name>
    <dbReference type="NCBI Taxonomy" id="156981"/>
    <lineage>
        <taxon>Bacteria</taxon>
        <taxon>Bacillati</taxon>
        <taxon>Actinomycetota</taxon>
        <taxon>Actinomycetes</taxon>
        <taxon>Micrococcales</taxon>
        <taxon>Cellulomonadaceae</taxon>
        <taxon>Cellulomonas</taxon>
    </lineage>
</organism>
<gene>
    <name evidence="1" type="ORF">CHO01_21510</name>
</gene>
<reference evidence="1 2" key="1">
    <citation type="submission" date="2019-07" db="EMBL/GenBank/DDBJ databases">
        <title>Whole genome shotgun sequence of Cellulomonas hominis NBRC 16055.</title>
        <authorList>
            <person name="Hosoyama A."/>
            <person name="Uohara A."/>
            <person name="Ohji S."/>
            <person name="Ichikawa N."/>
        </authorList>
    </citation>
    <scope>NUCLEOTIDE SEQUENCE [LARGE SCALE GENOMIC DNA]</scope>
    <source>
        <strain evidence="1 2">NBRC 16055</strain>
    </source>
</reference>
<keyword evidence="2" id="KW-1185">Reference proteome</keyword>
<accession>A0A511FCR0</accession>
<sequence>MIQCSSELGYVSLIGRSTITTSASAASTSATLANCEATQSGNSYAATFVAPATGSGAYDA</sequence>
<name>A0A511FCR0_9CELL</name>
<comment type="caution">
    <text evidence="1">The sequence shown here is derived from an EMBL/GenBank/DDBJ whole genome shotgun (WGS) entry which is preliminary data.</text>
</comment>
<protein>
    <submittedName>
        <fullName evidence="1">Uncharacterized protein</fullName>
    </submittedName>
</protein>
<dbReference type="AlphaFoldDB" id="A0A511FCR0"/>